<evidence type="ECO:0000256" key="1">
    <source>
        <dbReference type="SAM" id="MobiDB-lite"/>
    </source>
</evidence>
<dbReference type="AlphaFoldDB" id="A0A7D7Q497"/>
<feature type="compositionally biased region" description="Basic and acidic residues" evidence="1">
    <location>
        <begin position="34"/>
        <end position="43"/>
    </location>
</feature>
<dbReference type="Proteomes" id="UP000216825">
    <property type="component" value="Chromosome"/>
</dbReference>
<name>A0A7D7Q497_KOCVA</name>
<sequence>MGSHAREAYGADGRMDHVLGAAYHAPYGTPLGPDDVRVEEPAHEGTGGSDGRAVARRLRLRARGTDEREHVHELCVDERGVGHPTVDGAPLPGGVVDPALGEKIAPDDPDLEVLWVDQVLRGDAEARLSSRETARAVPAPSWEGDGVVAVLERAERNVVSYQDGWASTEDVRRDGSLSTWLRTHTPYMTVPWELFRLDSAAFLRAKGDEYVLLREYACHDAQGPDEPRIRYLAHDVDPRDRAPEAFQLVDGRPFTAFIGVRTEGPTVVAYDADGVLPRDLLEPHLVPLRDLAPVPVDEQTQEESWVAVGIAGTPMLLLIPPGPSALRLHTDEDGALTVLELSDLEVTRASRLREERFRRRWGRFLDEDVELAQEELDRAVHELHEKLDRQRETLAAESSSDSRAEGQGR</sequence>
<evidence type="ECO:0000313" key="3">
    <source>
        <dbReference type="Proteomes" id="UP000216825"/>
    </source>
</evidence>
<reference evidence="2" key="1">
    <citation type="submission" date="2017-08" db="EMBL/GenBank/DDBJ databases">
        <authorList>
            <person name="Minaev M."/>
            <person name="Kurbakov K.A."/>
            <person name="Solodovnikova G.I."/>
            <person name="Kuznetsova O.A."/>
            <person name="Lisitsyn A.B."/>
        </authorList>
    </citation>
    <scope>NUCLEOTIDE SEQUENCE</scope>
    <source>
        <strain evidence="2">80</strain>
    </source>
</reference>
<gene>
    <name evidence="2" type="ORF">CIB50_0000286</name>
</gene>
<feature type="region of interest" description="Disordered" evidence="1">
    <location>
        <begin position="389"/>
        <end position="409"/>
    </location>
</feature>
<proteinExistence type="predicted"/>
<dbReference type="KEGG" id="kvr:CIB50_0000286"/>
<keyword evidence="3" id="KW-1185">Reference proteome</keyword>
<feature type="region of interest" description="Disordered" evidence="1">
    <location>
        <begin position="32"/>
        <end position="51"/>
    </location>
</feature>
<evidence type="ECO:0000313" key="2">
    <source>
        <dbReference type="EMBL" id="QMS55600.1"/>
    </source>
</evidence>
<dbReference type="EMBL" id="CP059343">
    <property type="protein sequence ID" value="QMS55600.1"/>
    <property type="molecule type" value="Genomic_DNA"/>
</dbReference>
<organism evidence="2 3">
    <name type="scientific">Kocuria varians</name>
    <name type="common">Micrococcus varians</name>
    <dbReference type="NCBI Taxonomy" id="1272"/>
    <lineage>
        <taxon>Bacteria</taxon>
        <taxon>Bacillati</taxon>
        <taxon>Actinomycetota</taxon>
        <taxon>Actinomycetes</taxon>
        <taxon>Micrococcales</taxon>
        <taxon>Micrococcaceae</taxon>
        <taxon>Kocuria</taxon>
    </lineage>
</organism>
<reference evidence="2" key="2">
    <citation type="submission" date="2020-07" db="EMBL/GenBank/DDBJ databases">
        <title>Genome of starter culture bacteria Kocuria salsicia reveals its technological properties and safety for usage in meat industry.</title>
        <authorList>
            <person name="Michael M."/>
            <person name="Konstantin K."/>
            <person name="Evgenii K."/>
            <person name="Galina S."/>
            <person name="Oksana K."/>
            <person name="Andrei L."/>
        </authorList>
    </citation>
    <scope>NUCLEOTIDE SEQUENCE [LARGE SCALE GENOMIC DNA]</scope>
    <source>
        <strain evidence="2">80</strain>
    </source>
</reference>
<accession>A0A7D7Q497</accession>
<protein>
    <submittedName>
        <fullName evidence="2">Uncharacterized protein</fullName>
    </submittedName>
</protein>